<keyword evidence="3" id="KW-0804">Transcription</keyword>
<gene>
    <name evidence="5" type="ORF">IV88_GL001753</name>
</gene>
<comment type="caution">
    <text evidence="5">The sequence shown here is derived from an EMBL/GenBank/DDBJ whole genome shotgun (WGS) entry which is preliminary data.</text>
</comment>
<feature type="domain" description="HTH tetR-type" evidence="4">
    <location>
        <begin position="19"/>
        <end position="56"/>
    </location>
</feature>
<dbReference type="InterPro" id="IPR001647">
    <property type="entry name" value="HTH_TetR"/>
</dbReference>
<keyword evidence="2 5" id="KW-0238">DNA-binding</keyword>
<keyword evidence="1" id="KW-0805">Transcription regulation</keyword>
<organism evidence="5 6">
    <name type="scientific">Pediococcus argentinicus</name>
    <dbReference type="NCBI Taxonomy" id="480391"/>
    <lineage>
        <taxon>Bacteria</taxon>
        <taxon>Bacillati</taxon>
        <taxon>Bacillota</taxon>
        <taxon>Bacilli</taxon>
        <taxon>Lactobacillales</taxon>
        <taxon>Lactobacillaceae</taxon>
        <taxon>Pediococcus</taxon>
    </lineage>
</organism>
<accession>A0A0R2NI81</accession>
<evidence type="ECO:0000256" key="3">
    <source>
        <dbReference type="ARBA" id="ARBA00023163"/>
    </source>
</evidence>
<dbReference type="Proteomes" id="UP000051249">
    <property type="component" value="Unassembled WGS sequence"/>
</dbReference>
<evidence type="ECO:0000256" key="1">
    <source>
        <dbReference type="ARBA" id="ARBA00023015"/>
    </source>
</evidence>
<dbReference type="PATRIC" id="fig|480391.4.peg.1799"/>
<proteinExistence type="predicted"/>
<evidence type="ECO:0000313" key="5">
    <source>
        <dbReference type="EMBL" id="KRO25503.1"/>
    </source>
</evidence>
<sequence length="121" mass="13612">MVNKKNFIVKDTLVKIGYLFIKSGYNGTSLEDIVQTTGILRGSLYGTFGSKEGMFIDALKVSLDSSDPELKWGLIMVAMLEVTPRSKKTYNLIQSWYLKQHNENIAELIGQELLKHSGILK</sequence>
<dbReference type="OrthoDB" id="9795242at2"/>
<evidence type="ECO:0000313" key="6">
    <source>
        <dbReference type="Proteomes" id="UP000051249"/>
    </source>
</evidence>
<name>A0A0R2NI81_9LACO</name>
<dbReference type="PANTHER" id="PTHR47506">
    <property type="entry name" value="TRANSCRIPTIONAL REGULATORY PROTEIN"/>
    <property type="match status" value="1"/>
</dbReference>
<dbReference type="Gene3D" id="1.10.10.60">
    <property type="entry name" value="Homeodomain-like"/>
    <property type="match status" value="1"/>
</dbReference>
<protein>
    <submittedName>
        <fullName evidence="5">HMG-I and HMG-Y, DNA-binding regulatory protein, TetR</fullName>
    </submittedName>
</protein>
<dbReference type="SUPFAM" id="SSF46689">
    <property type="entry name" value="Homeodomain-like"/>
    <property type="match status" value="1"/>
</dbReference>
<dbReference type="InterPro" id="IPR009057">
    <property type="entry name" value="Homeodomain-like_sf"/>
</dbReference>
<dbReference type="Pfam" id="PF00440">
    <property type="entry name" value="TetR_N"/>
    <property type="match status" value="1"/>
</dbReference>
<evidence type="ECO:0000256" key="2">
    <source>
        <dbReference type="ARBA" id="ARBA00023125"/>
    </source>
</evidence>
<dbReference type="AlphaFoldDB" id="A0A0R2NI81"/>
<dbReference type="RefSeq" id="WP_057798787.1">
    <property type="nucleotide sequence ID" value="NZ_BJZZ01000008.1"/>
</dbReference>
<evidence type="ECO:0000259" key="4">
    <source>
        <dbReference type="Pfam" id="PF00440"/>
    </source>
</evidence>
<reference evidence="5 6" key="1">
    <citation type="journal article" date="2015" name="Genome Announc.">
        <title>Expanding the biotechnology potential of lactobacilli through comparative genomics of 213 strains and associated genera.</title>
        <authorList>
            <person name="Sun Z."/>
            <person name="Harris H.M."/>
            <person name="McCann A."/>
            <person name="Guo C."/>
            <person name="Argimon S."/>
            <person name="Zhang W."/>
            <person name="Yang X."/>
            <person name="Jeffery I.B."/>
            <person name="Cooney J.C."/>
            <person name="Kagawa T.F."/>
            <person name="Liu W."/>
            <person name="Song Y."/>
            <person name="Salvetti E."/>
            <person name="Wrobel A."/>
            <person name="Rasinkangas P."/>
            <person name="Parkhill J."/>
            <person name="Rea M.C."/>
            <person name="O'Sullivan O."/>
            <person name="Ritari J."/>
            <person name="Douillard F.P."/>
            <person name="Paul Ross R."/>
            <person name="Yang R."/>
            <person name="Briner A.E."/>
            <person name="Felis G.E."/>
            <person name="de Vos W.M."/>
            <person name="Barrangou R."/>
            <person name="Klaenhammer T.R."/>
            <person name="Caufield P.W."/>
            <person name="Cui Y."/>
            <person name="Zhang H."/>
            <person name="O'Toole P.W."/>
        </authorList>
    </citation>
    <scope>NUCLEOTIDE SEQUENCE [LARGE SCALE GENOMIC DNA]</scope>
    <source>
        <strain evidence="5 6">DSM 23026</strain>
    </source>
</reference>
<dbReference type="PANTHER" id="PTHR47506:SF1">
    <property type="entry name" value="HTH-TYPE TRANSCRIPTIONAL REGULATOR YJDC"/>
    <property type="match status" value="1"/>
</dbReference>
<dbReference type="GO" id="GO:0003677">
    <property type="term" value="F:DNA binding"/>
    <property type="evidence" value="ECO:0007669"/>
    <property type="project" value="UniProtKB-KW"/>
</dbReference>
<dbReference type="EMBL" id="JQCQ01000009">
    <property type="protein sequence ID" value="KRO25503.1"/>
    <property type="molecule type" value="Genomic_DNA"/>
</dbReference>
<keyword evidence="6" id="KW-1185">Reference proteome</keyword>